<feature type="transmembrane region" description="Helical" evidence="7">
    <location>
        <begin position="630"/>
        <end position="647"/>
    </location>
</feature>
<keyword evidence="2" id="KW-0645">Protease</keyword>
<feature type="transmembrane region" description="Helical" evidence="7">
    <location>
        <begin position="229"/>
        <end position="253"/>
    </location>
</feature>
<dbReference type="EMBL" id="CAHIKZ030004366">
    <property type="protein sequence ID" value="CAE1309901.1"/>
    <property type="molecule type" value="Genomic_DNA"/>
</dbReference>
<dbReference type="InterPro" id="IPR038765">
    <property type="entry name" value="Papain-like_cys_pep_sf"/>
</dbReference>
<feature type="domain" description="Cathepsin propeptide inhibitor" evidence="9">
    <location>
        <begin position="300"/>
        <end position="360"/>
    </location>
</feature>
<dbReference type="GO" id="GO:0006508">
    <property type="term" value="P:proteolysis"/>
    <property type="evidence" value="ECO:0007669"/>
    <property type="project" value="UniProtKB-KW"/>
</dbReference>
<reference evidence="10" key="1">
    <citation type="submission" date="2021-01" db="EMBL/GenBank/DDBJ databases">
        <authorList>
            <person name="Li R."/>
            <person name="Bekaert M."/>
        </authorList>
    </citation>
    <scope>NUCLEOTIDE SEQUENCE</scope>
    <source>
        <strain evidence="10">Farmed</strain>
    </source>
</reference>
<dbReference type="InterPro" id="IPR039417">
    <property type="entry name" value="Peptidase_C1A_papain-like"/>
</dbReference>
<evidence type="ECO:0000256" key="3">
    <source>
        <dbReference type="ARBA" id="ARBA00022801"/>
    </source>
</evidence>
<gene>
    <name evidence="10" type="ORF">SPHA_61563</name>
</gene>
<keyword evidence="7" id="KW-1133">Transmembrane helix</keyword>
<dbReference type="Gene3D" id="3.90.70.10">
    <property type="entry name" value="Cysteine proteinases"/>
    <property type="match status" value="1"/>
</dbReference>
<evidence type="ECO:0000313" key="10">
    <source>
        <dbReference type="EMBL" id="CAE1309901.1"/>
    </source>
</evidence>
<dbReference type="PROSITE" id="PS00139">
    <property type="entry name" value="THIOL_PROTEASE_CYS"/>
    <property type="match status" value="1"/>
</dbReference>
<keyword evidence="3 10" id="KW-0378">Hydrolase</keyword>
<dbReference type="InterPro" id="IPR000169">
    <property type="entry name" value="Pept_cys_AS"/>
</dbReference>
<name>A0A812DZK3_ACAPH</name>
<evidence type="ECO:0000256" key="1">
    <source>
        <dbReference type="ARBA" id="ARBA00008455"/>
    </source>
</evidence>
<feature type="transmembrane region" description="Helical" evidence="7">
    <location>
        <begin position="125"/>
        <end position="143"/>
    </location>
</feature>
<feature type="transmembrane region" description="Helical" evidence="7">
    <location>
        <begin position="34"/>
        <end position="56"/>
    </location>
</feature>
<dbReference type="InterPro" id="IPR025660">
    <property type="entry name" value="Pept_his_AS"/>
</dbReference>
<dbReference type="GO" id="GO:0004197">
    <property type="term" value="F:cysteine-type endopeptidase activity"/>
    <property type="evidence" value="ECO:0007669"/>
    <property type="project" value="UniProtKB-EC"/>
</dbReference>
<accession>A0A812DZK3</accession>
<feature type="transmembrane region" description="Helical" evidence="7">
    <location>
        <begin position="604"/>
        <end position="623"/>
    </location>
</feature>
<dbReference type="InterPro" id="IPR013201">
    <property type="entry name" value="Prot_inhib_I29"/>
</dbReference>
<dbReference type="FunFam" id="3.90.70.10:FF:000006">
    <property type="entry name" value="Cathepsin S"/>
    <property type="match status" value="1"/>
</dbReference>
<feature type="transmembrane region" description="Helical" evidence="7">
    <location>
        <begin position="659"/>
        <end position="679"/>
    </location>
</feature>
<dbReference type="CDD" id="cd02248">
    <property type="entry name" value="Peptidase_C1A"/>
    <property type="match status" value="1"/>
</dbReference>
<feature type="transmembrane region" description="Helical" evidence="7">
    <location>
        <begin position="6"/>
        <end position="27"/>
    </location>
</feature>
<evidence type="ECO:0000313" key="11">
    <source>
        <dbReference type="Proteomes" id="UP000597762"/>
    </source>
</evidence>
<dbReference type="PRINTS" id="PR00705">
    <property type="entry name" value="PAPAIN"/>
</dbReference>
<keyword evidence="4" id="KW-0788">Thiol protease</keyword>
<protein>
    <submittedName>
        <fullName evidence="10">CTSL</fullName>
        <ecNumber evidence="10">3.4.22.15</ecNumber>
    </submittedName>
</protein>
<evidence type="ECO:0000256" key="7">
    <source>
        <dbReference type="SAM" id="Phobius"/>
    </source>
</evidence>
<dbReference type="SMART" id="SM00645">
    <property type="entry name" value="Pept_C1"/>
    <property type="match status" value="1"/>
</dbReference>
<feature type="transmembrane region" description="Helical" evidence="7">
    <location>
        <begin position="265"/>
        <end position="285"/>
    </location>
</feature>
<evidence type="ECO:0000259" key="9">
    <source>
        <dbReference type="SMART" id="SM00848"/>
    </source>
</evidence>
<dbReference type="Pfam" id="PF08246">
    <property type="entry name" value="Inhibitor_I29"/>
    <property type="match status" value="1"/>
</dbReference>
<keyword evidence="7" id="KW-0472">Membrane</keyword>
<proteinExistence type="inferred from homology"/>
<dbReference type="PANTHER" id="PTHR12411">
    <property type="entry name" value="CYSTEINE PROTEASE FAMILY C1-RELATED"/>
    <property type="match status" value="1"/>
</dbReference>
<dbReference type="InterPro" id="IPR025661">
    <property type="entry name" value="Pept_asp_AS"/>
</dbReference>
<feature type="transmembrane region" description="Helical" evidence="7">
    <location>
        <begin position="174"/>
        <end position="197"/>
    </location>
</feature>
<dbReference type="EC" id="3.4.22.15" evidence="10"/>
<dbReference type="InterPro" id="IPR000668">
    <property type="entry name" value="Peptidase_C1A_C"/>
</dbReference>
<dbReference type="SMART" id="SM00848">
    <property type="entry name" value="Inhibitor_I29"/>
    <property type="match status" value="1"/>
</dbReference>
<evidence type="ECO:0000256" key="2">
    <source>
        <dbReference type="ARBA" id="ARBA00022670"/>
    </source>
</evidence>
<comment type="similarity">
    <text evidence="1">Belongs to the peptidase C1 family.</text>
</comment>
<keyword evidence="7" id="KW-0812">Transmembrane</keyword>
<evidence type="ECO:0000256" key="5">
    <source>
        <dbReference type="ARBA" id="ARBA00023145"/>
    </source>
</evidence>
<evidence type="ECO:0000256" key="4">
    <source>
        <dbReference type="ARBA" id="ARBA00022807"/>
    </source>
</evidence>
<dbReference type="Proteomes" id="UP000597762">
    <property type="component" value="Unassembled WGS sequence"/>
</dbReference>
<evidence type="ECO:0000259" key="8">
    <source>
        <dbReference type="SMART" id="SM00645"/>
    </source>
</evidence>
<feature type="domain" description="Peptidase C1A papain C-terminal" evidence="8">
    <location>
        <begin position="389"/>
        <end position="603"/>
    </location>
</feature>
<feature type="transmembrane region" description="Helical" evidence="7">
    <location>
        <begin position="62"/>
        <end position="81"/>
    </location>
</feature>
<dbReference type="SUPFAM" id="SSF54001">
    <property type="entry name" value="Cysteine proteinases"/>
    <property type="match status" value="1"/>
</dbReference>
<feature type="transmembrane region" description="Helical" evidence="7">
    <location>
        <begin position="93"/>
        <end position="119"/>
    </location>
</feature>
<evidence type="ECO:0000256" key="6">
    <source>
        <dbReference type="ARBA" id="ARBA00023157"/>
    </source>
</evidence>
<keyword evidence="11" id="KW-1185">Reference proteome</keyword>
<dbReference type="OrthoDB" id="10253408at2759"/>
<organism evidence="10 11">
    <name type="scientific">Acanthosepion pharaonis</name>
    <name type="common">Pharaoh cuttlefish</name>
    <name type="synonym">Sepia pharaonis</name>
    <dbReference type="NCBI Taxonomy" id="158019"/>
    <lineage>
        <taxon>Eukaryota</taxon>
        <taxon>Metazoa</taxon>
        <taxon>Spiralia</taxon>
        <taxon>Lophotrochozoa</taxon>
        <taxon>Mollusca</taxon>
        <taxon>Cephalopoda</taxon>
        <taxon>Coleoidea</taxon>
        <taxon>Decapodiformes</taxon>
        <taxon>Sepiida</taxon>
        <taxon>Sepiina</taxon>
        <taxon>Sepiidae</taxon>
        <taxon>Acanthosepion</taxon>
    </lineage>
</organism>
<keyword evidence="6" id="KW-1015">Disulfide bond</keyword>
<dbReference type="InterPro" id="IPR013128">
    <property type="entry name" value="Peptidase_C1A"/>
</dbReference>
<dbReference type="Pfam" id="PF00112">
    <property type="entry name" value="Peptidase_C1"/>
    <property type="match status" value="1"/>
</dbReference>
<feature type="transmembrane region" description="Helical" evidence="7">
    <location>
        <begin position="150"/>
        <end position="168"/>
    </location>
</feature>
<feature type="transmembrane region" description="Helical" evidence="7">
    <location>
        <begin position="204"/>
        <end position="223"/>
    </location>
</feature>
<dbReference type="PROSITE" id="PS00639">
    <property type="entry name" value="THIOL_PROTEASE_HIS"/>
    <property type="match status" value="1"/>
</dbReference>
<comment type="caution">
    <text evidence="10">The sequence shown here is derived from an EMBL/GenBank/DDBJ whole genome shotgun (WGS) entry which is preliminary data.</text>
</comment>
<keyword evidence="5" id="KW-0865">Zymogen</keyword>
<dbReference type="PROSITE" id="PS00640">
    <property type="entry name" value="THIOL_PROTEASE_ASN"/>
    <property type="match status" value="1"/>
</dbReference>
<dbReference type="AlphaFoldDB" id="A0A812DZK3"/>
<sequence length="681" mass="79732">MLIQTFISFYFSFHLNLSLFVLYFFFLFSFHVFLHFYSLSVFFFFFPYMIISAHFFVSHPNIFLFLFSYTRSFFFPLFRFLPSPLSLSLSFSLSLFLFLSLSLSLSFFFFLLYVLWLLLYLSILLPSYILLFLYFIFLMYSLFLSLSLSLSTSFFFSLSLIHVLMYSYPSFLSFLLSVNLSFSYVLIFFFHSLFHFLPFVVPLFFHYFTFSFFFNSSFFLYFFNSYLLYSFFLSLSLCFIISLPKLLFYLILNTAFFCFEFCHQYFIKMKVFFIFIVLAAFGAVYSKSYPPFDKSLDLFWEEYKKTYTKVYHGENEEIIRRLIWEKNVRTINKRNYLGALGYHSYWLGINEFTDMMEHEFKKVMNGLLYRNLNKHHSSLMFVDEDIRDLPEEIDWRKKGYVTEVKNQGKCGSCWAFSATGSLEGQFFKKTGKLVSLSEQDLIDCTGDCQTTGCEGGLVEEAFSCIRSMGGIESETDYPYEAKDDECRFNKTKSVTSLSNYVDIKHFSENALQKAVATIGPISVAIDASDFDFAHYKEGVYESSNCNAFTLDHGVLVVGYGTEKGKEYWLVKNSWGPSWGMNGYIKMARNKENMCENIFLTFDRFLYLFVSLSVLHSLSLSLSLSCSSLSLSLFLSISPSLSLYYYYFKFLSPLCLCLSLTHSLLLSFSLSFSLSLFAFFSL</sequence>